<dbReference type="STRING" id="1122949.GCA_000378725_00411"/>
<evidence type="ECO:0000313" key="5">
    <source>
        <dbReference type="Proteomes" id="UP000255517"/>
    </source>
</evidence>
<evidence type="ECO:0000256" key="1">
    <source>
        <dbReference type="ARBA" id="ARBA00010692"/>
    </source>
</evidence>
<keyword evidence="2 3" id="KW-0472">Membrane</keyword>
<reference evidence="4 5" key="1">
    <citation type="submission" date="2018-06" db="EMBL/GenBank/DDBJ databases">
        <authorList>
            <consortium name="Pathogen Informatics"/>
            <person name="Doyle S."/>
        </authorList>
    </citation>
    <scope>NUCLEOTIDE SEQUENCE [LARGE SCALE GENOMIC DNA]</scope>
    <source>
        <strain evidence="4 5">NCTC13149</strain>
    </source>
</reference>
<dbReference type="GO" id="GO:0015225">
    <property type="term" value="F:biotin transmembrane transporter activity"/>
    <property type="evidence" value="ECO:0007669"/>
    <property type="project" value="UniProtKB-UniRule"/>
</dbReference>
<dbReference type="RefSeq" id="WP_019034371.1">
    <property type="nucleotide sequence ID" value="NZ_CAMUOS010000003.1"/>
</dbReference>
<feature type="transmembrane region" description="Helical" evidence="3">
    <location>
        <begin position="57"/>
        <end position="79"/>
    </location>
</feature>
<dbReference type="InterPro" id="IPR003784">
    <property type="entry name" value="BioY"/>
</dbReference>
<organism evidence="4 5">
    <name type="scientific">Peptoniphilus lacrimalis</name>
    <dbReference type="NCBI Taxonomy" id="33031"/>
    <lineage>
        <taxon>Bacteria</taxon>
        <taxon>Bacillati</taxon>
        <taxon>Bacillota</taxon>
        <taxon>Tissierellia</taxon>
        <taxon>Tissierellales</taxon>
        <taxon>Peptoniphilaceae</taxon>
        <taxon>Peptoniphilus</taxon>
    </lineage>
</organism>
<dbReference type="EMBL" id="UGSZ01000001">
    <property type="protein sequence ID" value="SUB56829.1"/>
    <property type="molecule type" value="Genomic_DNA"/>
</dbReference>
<comment type="subcellular location">
    <subcellularLocation>
        <location evidence="2">Cell membrane</location>
        <topology evidence="2">Multi-pass membrane protein</topology>
    </subcellularLocation>
</comment>
<dbReference type="Pfam" id="PF02632">
    <property type="entry name" value="BioY"/>
    <property type="match status" value="1"/>
</dbReference>
<feature type="transmembrane region" description="Helical" evidence="3">
    <location>
        <begin position="85"/>
        <end position="102"/>
    </location>
</feature>
<gene>
    <name evidence="4" type="primary">bioY_1</name>
    <name evidence="4" type="ORF">NCTC13149_00637</name>
</gene>
<feature type="transmembrane region" description="Helical" evidence="3">
    <location>
        <begin position="114"/>
        <end position="134"/>
    </location>
</feature>
<dbReference type="Gene3D" id="1.10.1760.20">
    <property type="match status" value="1"/>
</dbReference>
<evidence type="ECO:0000256" key="3">
    <source>
        <dbReference type="SAM" id="Phobius"/>
    </source>
</evidence>
<comment type="similarity">
    <text evidence="1 2">Belongs to the BioY family.</text>
</comment>
<keyword evidence="2" id="KW-0813">Transport</keyword>
<dbReference type="GO" id="GO:0005886">
    <property type="term" value="C:plasma membrane"/>
    <property type="evidence" value="ECO:0007669"/>
    <property type="project" value="UniProtKB-SubCell"/>
</dbReference>
<dbReference type="OrthoDB" id="9803495at2"/>
<evidence type="ECO:0000313" key="4">
    <source>
        <dbReference type="EMBL" id="SUB56829.1"/>
    </source>
</evidence>
<feature type="transmembrane region" description="Helical" evidence="3">
    <location>
        <begin position="146"/>
        <end position="172"/>
    </location>
</feature>
<name>A0A379C3Y5_9FIRM</name>
<keyword evidence="2" id="KW-1003">Cell membrane</keyword>
<feature type="transmembrane region" description="Helical" evidence="3">
    <location>
        <begin position="31"/>
        <end position="50"/>
    </location>
</feature>
<dbReference type="AlphaFoldDB" id="A0A379C3Y5"/>
<dbReference type="PIRSF" id="PIRSF016661">
    <property type="entry name" value="BioY"/>
    <property type="match status" value="1"/>
</dbReference>
<protein>
    <recommendedName>
        <fullName evidence="2">Biotin transporter</fullName>
    </recommendedName>
</protein>
<keyword evidence="3" id="KW-0812">Transmembrane</keyword>
<evidence type="ECO:0000256" key="2">
    <source>
        <dbReference type="PIRNR" id="PIRNR016661"/>
    </source>
</evidence>
<dbReference type="Proteomes" id="UP000255517">
    <property type="component" value="Unassembled WGS sequence"/>
</dbReference>
<sequence>MKNKNVRDLVLCSLFVALIAIGAFIKIPIPVVPFTLQLLFTMLAGLLLGPSLGFLSVLVYIILGLIGLPIFTEGGGIFYIFKPSFGYILGFAFGAYLTGYLAHKDNNPSIKRLLFANFSGLIVVYSFGMIYYYFISNYYLNNPIGVWTLILYCFILAVPGDIFLCLIGGLLAKRLIPILSKNFNYRRQYE</sequence>
<dbReference type="PANTHER" id="PTHR34295:SF1">
    <property type="entry name" value="BIOTIN TRANSPORTER BIOY"/>
    <property type="match status" value="1"/>
</dbReference>
<keyword evidence="3" id="KW-1133">Transmembrane helix</keyword>
<feature type="transmembrane region" description="Helical" evidence="3">
    <location>
        <begin position="9"/>
        <end position="25"/>
    </location>
</feature>
<dbReference type="PANTHER" id="PTHR34295">
    <property type="entry name" value="BIOTIN TRANSPORTER BIOY"/>
    <property type="match status" value="1"/>
</dbReference>
<proteinExistence type="inferred from homology"/>
<accession>A0A379C3Y5</accession>